<sequence length="74" mass="8722">MFFDMHHPSDSRYGTQYRSAIFVYSEEQKQLAEAACKKRGSVGELVKIEDASDFYRGEEYHQKYVEKATSRRYA</sequence>
<evidence type="ECO:0000256" key="2">
    <source>
        <dbReference type="ARBA" id="ARBA00012502"/>
    </source>
</evidence>
<dbReference type="InterPro" id="IPR036509">
    <property type="entry name" value="Met_Sox_Rdtase_MsrA_sf"/>
</dbReference>
<feature type="domain" description="Peptide methionine sulphoxide reductase MsrA" evidence="5">
    <location>
        <begin position="2"/>
        <end position="73"/>
    </location>
</feature>
<evidence type="ECO:0000259" key="5">
    <source>
        <dbReference type="Pfam" id="PF01625"/>
    </source>
</evidence>
<keyword evidence="7" id="KW-1185">Reference proteome</keyword>
<evidence type="ECO:0000313" key="6">
    <source>
        <dbReference type="EMBL" id="OEU09028.1"/>
    </source>
</evidence>
<dbReference type="KEGG" id="fcy:FRACYDRAFT_220826"/>
<name>A0A1E7ESP6_9STRA</name>
<evidence type="ECO:0000256" key="4">
    <source>
        <dbReference type="ARBA" id="ARBA00030643"/>
    </source>
</evidence>
<dbReference type="SUPFAM" id="SSF55068">
    <property type="entry name" value="Peptide methionine sulfoxide reductase"/>
    <property type="match status" value="1"/>
</dbReference>
<dbReference type="InParanoid" id="A0A1E7ESP6"/>
<reference evidence="6 7" key="1">
    <citation type="submission" date="2016-09" db="EMBL/GenBank/DDBJ databases">
        <title>Extensive genetic diversity and differential bi-allelic expression allows diatom success in the polar Southern Ocean.</title>
        <authorList>
            <consortium name="DOE Joint Genome Institute"/>
            <person name="Mock T."/>
            <person name="Otillar R.P."/>
            <person name="Strauss J."/>
            <person name="Dupont C."/>
            <person name="Frickenhaus S."/>
            <person name="Maumus F."/>
            <person name="Mcmullan M."/>
            <person name="Sanges R."/>
            <person name="Schmutz J."/>
            <person name="Toseland A."/>
            <person name="Valas R."/>
            <person name="Veluchamy A."/>
            <person name="Ward B.J."/>
            <person name="Allen A."/>
            <person name="Barry K."/>
            <person name="Falciatore A."/>
            <person name="Ferrante M."/>
            <person name="Fortunato A.E."/>
            <person name="Gloeckner G."/>
            <person name="Gruber A."/>
            <person name="Hipkin R."/>
            <person name="Janech M."/>
            <person name="Kroth P."/>
            <person name="Leese F."/>
            <person name="Lindquist E."/>
            <person name="Lyon B.R."/>
            <person name="Martin J."/>
            <person name="Mayer C."/>
            <person name="Parker M."/>
            <person name="Quesneville H."/>
            <person name="Raymond J."/>
            <person name="Uhlig C."/>
            <person name="Valentin K.U."/>
            <person name="Worden A.Z."/>
            <person name="Armbrust E.V."/>
            <person name="Bowler C."/>
            <person name="Green B."/>
            <person name="Moulton V."/>
            <person name="Van Oosterhout C."/>
            <person name="Grigoriev I."/>
        </authorList>
    </citation>
    <scope>NUCLEOTIDE SEQUENCE [LARGE SCALE GENOMIC DNA]</scope>
    <source>
        <strain evidence="6 7">CCMP1102</strain>
    </source>
</reference>
<dbReference type="Proteomes" id="UP000095751">
    <property type="component" value="Unassembled WGS sequence"/>
</dbReference>
<protein>
    <recommendedName>
        <fullName evidence="2">peptide-methionine (S)-S-oxide reductase</fullName>
        <ecNumber evidence="2">1.8.4.11</ecNumber>
    </recommendedName>
    <alternativeName>
        <fullName evidence="4">Peptide-methionine (S)-S-oxide reductase</fullName>
    </alternativeName>
</protein>
<dbReference type="InterPro" id="IPR002569">
    <property type="entry name" value="Met_Sox_Rdtase_MsrA_dom"/>
</dbReference>
<dbReference type="Pfam" id="PF01625">
    <property type="entry name" value="PMSR"/>
    <property type="match status" value="1"/>
</dbReference>
<gene>
    <name evidence="6" type="ORF">FRACYDRAFT_220826</name>
</gene>
<dbReference type="PANTHER" id="PTHR43774:SF1">
    <property type="entry name" value="PEPTIDE METHIONINE SULFOXIDE REDUCTASE MSRA 2"/>
    <property type="match status" value="1"/>
</dbReference>
<evidence type="ECO:0000256" key="3">
    <source>
        <dbReference type="ARBA" id="ARBA00023002"/>
    </source>
</evidence>
<comment type="similarity">
    <text evidence="1">Belongs to the MsrA Met sulfoxide reductase family.</text>
</comment>
<dbReference type="PANTHER" id="PTHR43774">
    <property type="entry name" value="PEPTIDE METHIONINE SULFOXIDE REDUCTASE"/>
    <property type="match status" value="1"/>
</dbReference>
<organism evidence="6 7">
    <name type="scientific">Fragilariopsis cylindrus CCMP1102</name>
    <dbReference type="NCBI Taxonomy" id="635003"/>
    <lineage>
        <taxon>Eukaryota</taxon>
        <taxon>Sar</taxon>
        <taxon>Stramenopiles</taxon>
        <taxon>Ochrophyta</taxon>
        <taxon>Bacillariophyta</taxon>
        <taxon>Bacillariophyceae</taxon>
        <taxon>Bacillariophycidae</taxon>
        <taxon>Bacillariales</taxon>
        <taxon>Bacillariaceae</taxon>
        <taxon>Fragilariopsis</taxon>
    </lineage>
</organism>
<dbReference type="Gene3D" id="3.30.1060.10">
    <property type="entry name" value="Peptide methionine sulphoxide reductase MsrA"/>
    <property type="match status" value="1"/>
</dbReference>
<proteinExistence type="inferred from homology"/>
<dbReference type="EC" id="1.8.4.11" evidence="2"/>
<dbReference type="OrthoDB" id="77405at2759"/>
<evidence type="ECO:0000256" key="1">
    <source>
        <dbReference type="ARBA" id="ARBA00005591"/>
    </source>
</evidence>
<accession>A0A1E7ESP6</accession>
<dbReference type="AlphaFoldDB" id="A0A1E7ESP6"/>
<keyword evidence="3" id="KW-0560">Oxidoreductase</keyword>
<dbReference type="GO" id="GO:0008113">
    <property type="term" value="F:peptide-methionine (S)-S-oxide reductase activity"/>
    <property type="evidence" value="ECO:0007669"/>
    <property type="project" value="UniProtKB-EC"/>
</dbReference>
<evidence type="ECO:0000313" key="7">
    <source>
        <dbReference type="Proteomes" id="UP000095751"/>
    </source>
</evidence>
<dbReference type="EMBL" id="KV784378">
    <property type="protein sequence ID" value="OEU09028.1"/>
    <property type="molecule type" value="Genomic_DNA"/>
</dbReference>